<feature type="transmembrane region" description="Helical" evidence="1">
    <location>
        <begin position="130"/>
        <end position="153"/>
    </location>
</feature>
<keyword evidence="1" id="KW-0472">Membrane</keyword>
<gene>
    <name evidence="2" type="ORF">SAMN05444401_4048</name>
</gene>
<name>A0A1M6MNK4_9CLOT</name>
<feature type="transmembrane region" description="Helical" evidence="1">
    <location>
        <begin position="98"/>
        <end position="124"/>
    </location>
</feature>
<keyword evidence="1" id="KW-1133">Transmembrane helix</keyword>
<proteinExistence type="predicted"/>
<keyword evidence="3" id="KW-1185">Reference proteome</keyword>
<dbReference type="AlphaFoldDB" id="A0A1M6MNK4"/>
<keyword evidence="1" id="KW-0812">Transmembrane</keyword>
<evidence type="ECO:0000256" key="1">
    <source>
        <dbReference type="SAM" id="Phobius"/>
    </source>
</evidence>
<feature type="transmembrane region" description="Helical" evidence="1">
    <location>
        <begin position="7"/>
        <end position="25"/>
    </location>
</feature>
<protein>
    <submittedName>
        <fullName evidence="2">Niacin transporter</fullName>
    </submittedName>
</protein>
<evidence type="ECO:0000313" key="3">
    <source>
        <dbReference type="Proteomes" id="UP000184080"/>
    </source>
</evidence>
<feature type="transmembrane region" description="Helical" evidence="1">
    <location>
        <begin position="45"/>
        <end position="77"/>
    </location>
</feature>
<organism evidence="2 3">
    <name type="scientific">Clostridium amylolyticum</name>
    <dbReference type="NCBI Taxonomy" id="1121298"/>
    <lineage>
        <taxon>Bacteria</taxon>
        <taxon>Bacillati</taxon>
        <taxon>Bacillota</taxon>
        <taxon>Clostridia</taxon>
        <taxon>Eubacteriales</taxon>
        <taxon>Clostridiaceae</taxon>
        <taxon>Clostridium</taxon>
    </lineage>
</organism>
<accession>A0A1M6MNK4</accession>
<reference evidence="2 3" key="1">
    <citation type="submission" date="2016-11" db="EMBL/GenBank/DDBJ databases">
        <authorList>
            <person name="Jaros S."/>
            <person name="Januszkiewicz K."/>
            <person name="Wedrychowicz H."/>
        </authorList>
    </citation>
    <scope>NUCLEOTIDE SEQUENCE [LARGE SCALE GENOMIC DNA]</scope>
    <source>
        <strain evidence="2 3">DSM 21864</strain>
    </source>
</reference>
<dbReference type="RefSeq" id="WP_073011151.1">
    <property type="nucleotide sequence ID" value="NZ_FQZO01000009.1"/>
</dbReference>
<dbReference type="Gene3D" id="1.10.1760.20">
    <property type="match status" value="1"/>
</dbReference>
<evidence type="ECO:0000313" key="2">
    <source>
        <dbReference type="EMBL" id="SHJ85068.1"/>
    </source>
</evidence>
<dbReference type="EMBL" id="FQZO01000009">
    <property type="protein sequence ID" value="SHJ85068.1"/>
    <property type="molecule type" value="Genomic_DNA"/>
</dbReference>
<dbReference type="OrthoDB" id="1631895at2"/>
<sequence length="172" mass="18508">MKNNIKILTYSALLIAISIVIPIQFRFLRLEIGPFSATILSHLPLFLSMMISPFSALIVGVGSTLGFFLAGSAPWIVARASTHIVVGFVGAKLFKKGISFPTIIAITAPIHGGLELLAVLPWYGLNLYKLLVVVALGTVIHHGIDGTITYALSNTLSKATGKKFYENISINK</sequence>
<dbReference type="Proteomes" id="UP000184080">
    <property type="component" value="Unassembled WGS sequence"/>
</dbReference>
<dbReference type="STRING" id="1121298.SAMN05444401_4048"/>